<reference evidence="2 3" key="1">
    <citation type="journal article" date="2019" name="Sci. Rep.">
        <title>A high-quality genome of Eragrostis curvula grass provides insights into Poaceae evolution and supports new strategies to enhance forage quality.</title>
        <authorList>
            <person name="Carballo J."/>
            <person name="Santos B.A.C.M."/>
            <person name="Zappacosta D."/>
            <person name="Garbus I."/>
            <person name="Selva J.P."/>
            <person name="Gallo C.A."/>
            <person name="Diaz A."/>
            <person name="Albertini E."/>
            <person name="Caccamo M."/>
            <person name="Echenique V."/>
        </authorList>
    </citation>
    <scope>NUCLEOTIDE SEQUENCE [LARGE SCALE GENOMIC DNA]</scope>
    <source>
        <strain evidence="3">cv. Victoria</strain>
        <tissue evidence="2">Leaf</tissue>
    </source>
</reference>
<feature type="signal peptide" evidence="1">
    <location>
        <begin position="1"/>
        <end position="21"/>
    </location>
</feature>
<evidence type="ECO:0000256" key="1">
    <source>
        <dbReference type="SAM" id="SignalP"/>
    </source>
</evidence>
<feature type="chain" id="PRO_5023898334" description="Embryo surrounding factor 1 brassicaceae domain-containing protein" evidence="1">
    <location>
        <begin position="22"/>
        <end position="137"/>
    </location>
</feature>
<dbReference type="Gramene" id="TVU16330">
    <property type="protein sequence ID" value="TVU16330"/>
    <property type="gene ID" value="EJB05_39888"/>
</dbReference>
<evidence type="ECO:0000313" key="3">
    <source>
        <dbReference type="Proteomes" id="UP000324897"/>
    </source>
</evidence>
<dbReference type="AlphaFoldDB" id="A0A5J9TYB4"/>
<evidence type="ECO:0000313" key="2">
    <source>
        <dbReference type="EMBL" id="TVU16330.1"/>
    </source>
</evidence>
<gene>
    <name evidence="2" type="ORF">EJB05_39888</name>
</gene>
<organism evidence="2 3">
    <name type="scientific">Eragrostis curvula</name>
    <name type="common">weeping love grass</name>
    <dbReference type="NCBI Taxonomy" id="38414"/>
    <lineage>
        <taxon>Eukaryota</taxon>
        <taxon>Viridiplantae</taxon>
        <taxon>Streptophyta</taxon>
        <taxon>Embryophyta</taxon>
        <taxon>Tracheophyta</taxon>
        <taxon>Spermatophyta</taxon>
        <taxon>Magnoliopsida</taxon>
        <taxon>Liliopsida</taxon>
        <taxon>Poales</taxon>
        <taxon>Poaceae</taxon>
        <taxon>PACMAD clade</taxon>
        <taxon>Chloridoideae</taxon>
        <taxon>Eragrostideae</taxon>
        <taxon>Eragrostidinae</taxon>
        <taxon>Eragrostis</taxon>
    </lineage>
</organism>
<sequence length="137" mass="15281">MTVTGIVFIVLLACFLASAQGGRGSWQLGEDESTIKDYTHADNYSLMGVLKEDVSNNSEIVTIFCIKRAHHRCLDNKCYCCLDVHPEPCFESRDECRQHCERCDPNCHPPLLTSSDVGALHSLMSPINSTFENSGKR</sequence>
<accession>A0A5J9TYB4</accession>
<dbReference type="Proteomes" id="UP000324897">
    <property type="component" value="Unassembled WGS sequence"/>
</dbReference>
<name>A0A5J9TYB4_9POAL</name>
<keyword evidence="3" id="KW-1185">Reference proteome</keyword>
<dbReference type="EMBL" id="RWGY01000031">
    <property type="protein sequence ID" value="TVU16330.1"/>
    <property type="molecule type" value="Genomic_DNA"/>
</dbReference>
<protein>
    <recommendedName>
        <fullName evidence="4">Embryo surrounding factor 1 brassicaceae domain-containing protein</fullName>
    </recommendedName>
</protein>
<evidence type="ECO:0008006" key="4">
    <source>
        <dbReference type="Google" id="ProtNLM"/>
    </source>
</evidence>
<proteinExistence type="predicted"/>
<keyword evidence="1" id="KW-0732">Signal</keyword>
<comment type="caution">
    <text evidence="2">The sequence shown here is derived from an EMBL/GenBank/DDBJ whole genome shotgun (WGS) entry which is preliminary data.</text>
</comment>